<evidence type="ECO:0000313" key="2">
    <source>
        <dbReference type="Proteomes" id="UP000316079"/>
    </source>
</evidence>
<dbReference type="EMBL" id="SRMA01024549">
    <property type="protein sequence ID" value="TRZ00284.1"/>
    <property type="molecule type" value="Genomic_DNA"/>
</dbReference>
<sequence>MHANDISLVVLPRTIHQKCSVSIHKLNWYFFHHWFLSLPFGPQLEPQCCEFRPRTKVSGYISG</sequence>
<dbReference type="AlphaFoldDB" id="A0A553RDP4"/>
<organism evidence="1 2">
    <name type="scientific">Danionella cerebrum</name>
    <dbReference type="NCBI Taxonomy" id="2873325"/>
    <lineage>
        <taxon>Eukaryota</taxon>
        <taxon>Metazoa</taxon>
        <taxon>Chordata</taxon>
        <taxon>Craniata</taxon>
        <taxon>Vertebrata</taxon>
        <taxon>Euteleostomi</taxon>
        <taxon>Actinopterygii</taxon>
        <taxon>Neopterygii</taxon>
        <taxon>Teleostei</taxon>
        <taxon>Ostariophysi</taxon>
        <taxon>Cypriniformes</taxon>
        <taxon>Danionidae</taxon>
        <taxon>Danioninae</taxon>
        <taxon>Danionella</taxon>
    </lineage>
</organism>
<comment type="caution">
    <text evidence="1">The sequence shown here is derived from an EMBL/GenBank/DDBJ whole genome shotgun (WGS) entry which is preliminary data.</text>
</comment>
<dbReference type="Proteomes" id="UP000316079">
    <property type="component" value="Unassembled WGS sequence"/>
</dbReference>
<proteinExistence type="predicted"/>
<reference evidence="1 2" key="1">
    <citation type="journal article" date="2019" name="Sci. Data">
        <title>Hybrid genome assembly and annotation of Danionella translucida.</title>
        <authorList>
            <person name="Kadobianskyi M."/>
            <person name="Schulze L."/>
            <person name="Schuelke M."/>
            <person name="Judkewitz B."/>
        </authorList>
    </citation>
    <scope>NUCLEOTIDE SEQUENCE [LARGE SCALE GENOMIC DNA]</scope>
    <source>
        <strain evidence="1 2">Bolton</strain>
    </source>
</reference>
<protein>
    <submittedName>
        <fullName evidence="1">Uncharacterized protein</fullName>
    </submittedName>
</protein>
<evidence type="ECO:0000313" key="1">
    <source>
        <dbReference type="EMBL" id="TRZ00284.1"/>
    </source>
</evidence>
<name>A0A553RDP4_9TELE</name>
<accession>A0A553RDP4</accession>
<keyword evidence="2" id="KW-1185">Reference proteome</keyword>
<gene>
    <name evidence="1" type="ORF">DNTS_003171</name>
</gene>